<dbReference type="PANTHER" id="PTHR10907:SF47">
    <property type="entry name" value="REGUCALCIN"/>
    <property type="match status" value="1"/>
</dbReference>
<feature type="active site" description="Proton donor/acceptor" evidence="2">
    <location>
        <position position="231"/>
    </location>
</feature>
<dbReference type="InterPro" id="IPR011042">
    <property type="entry name" value="6-blade_b-propeller_TolB-like"/>
</dbReference>
<reference evidence="5 6" key="1">
    <citation type="submission" date="2017-04" db="EMBL/GenBank/DDBJ databases">
        <authorList>
            <person name="Afonso C.L."/>
            <person name="Miller P.J."/>
            <person name="Scott M.A."/>
            <person name="Spackman E."/>
            <person name="Goraichik I."/>
            <person name="Dimitrov K.M."/>
            <person name="Suarez D.L."/>
            <person name="Swayne D.E."/>
        </authorList>
    </citation>
    <scope>NUCLEOTIDE SEQUENCE [LARGE SCALE GENOMIC DNA]</scope>
    <source>
        <strain evidence="5 6">DSM 26133</strain>
    </source>
</reference>
<dbReference type="GO" id="GO:0019853">
    <property type="term" value="P:L-ascorbic acid biosynthetic process"/>
    <property type="evidence" value="ECO:0007669"/>
    <property type="project" value="TreeGrafter"/>
</dbReference>
<dbReference type="PRINTS" id="PR01790">
    <property type="entry name" value="SMP30FAMILY"/>
</dbReference>
<dbReference type="PROSITE" id="PS51257">
    <property type="entry name" value="PROKAR_LIPOPROTEIN"/>
    <property type="match status" value="1"/>
</dbReference>
<dbReference type="SUPFAM" id="SSF63829">
    <property type="entry name" value="Calcium-dependent phosphotriesterase"/>
    <property type="match status" value="1"/>
</dbReference>
<evidence type="ECO:0000256" key="1">
    <source>
        <dbReference type="ARBA" id="ARBA00008853"/>
    </source>
</evidence>
<dbReference type="Gene3D" id="2.120.10.30">
    <property type="entry name" value="TolB, C-terminal domain"/>
    <property type="match status" value="1"/>
</dbReference>
<feature type="binding site" evidence="3">
    <location>
        <position position="182"/>
    </location>
    <ligand>
        <name>a divalent metal cation</name>
        <dbReference type="ChEBI" id="CHEBI:60240"/>
    </ligand>
</feature>
<dbReference type="InterPro" id="IPR013658">
    <property type="entry name" value="SGL"/>
</dbReference>
<dbReference type="GO" id="GO:0004341">
    <property type="term" value="F:gluconolactonase activity"/>
    <property type="evidence" value="ECO:0007669"/>
    <property type="project" value="TreeGrafter"/>
</dbReference>
<dbReference type="EMBL" id="FWYF01000005">
    <property type="protein sequence ID" value="SMD39087.1"/>
    <property type="molecule type" value="Genomic_DNA"/>
</dbReference>
<evidence type="ECO:0000313" key="6">
    <source>
        <dbReference type="Proteomes" id="UP000192472"/>
    </source>
</evidence>
<feature type="binding site" evidence="3">
    <location>
        <position position="135"/>
    </location>
    <ligand>
        <name>substrate</name>
    </ligand>
</feature>
<comment type="similarity">
    <text evidence="1">Belongs to the SMP-30/CGR1 family.</text>
</comment>
<feature type="binding site" evidence="3">
    <location>
        <position position="52"/>
    </location>
    <ligand>
        <name>a divalent metal cation</name>
        <dbReference type="ChEBI" id="CHEBI:60240"/>
    </ligand>
</feature>
<accession>A0A1W2GR11</accession>
<gene>
    <name evidence="5" type="ORF">SAMN04488029_4037</name>
</gene>
<keyword evidence="6" id="KW-1185">Reference proteome</keyword>
<evidence type="ECO:0000259" key="4">
    <source>
        <dbReference type="Pfam" id="PF08450"/>
    </source>
</evidence>
<feature type="binding site" evidence="3">
    <location>
        <position position="137"/>
    </location>
    <ligand>
        <name>substrate</name>
    </ligand>
</feature>
<dbReference type="Proteomes" id="UP000192472">
    <property type="component" value="Unassembled WGS sequence"/>
</dbReference>
<organism evidence="5 6">
    <name type="scientific">Reichenbachiella faecimaris</name>
    <dbReference type="NCBI Taxonomy" id="692418"/>
    <lineage>
        <taxon>Bacteria</taxon>
        <taxon>Pseudomonadati</taxon>
        <taxon>Bacteroidota</taxon>
        <taxon>Cytophagia</taxon>
        <taxon>Cytophagales</taxon>
        <taxon>Reichenbachiellaceae</taxon>
        <taxon>Reichenbachiella</taxon>
    </lineage>
</organism>
<dbReference type="RefSeq" id="WP_084374732.1">
    <property type="nucleotide sequence ID" value="NZ_FWYF01000005.1"/>
</dbReference>
<dbReference type="Pfam" id="PF08450">
    <property type="entry name" value="SGL"/>
    <property type="match status" value="1"/>
</dbReference>
<dbReference type="PANTHER" id="PTHR10907">
    <property type="entry name" value="REGUCALCIN"/>
    <property type="match status" value="1"/>
</dbReference>
<feature type="domain" description="SMP-30/Gluconolactonase/LRE-like region" evidence="4">
    <location>
        <begin position="50"/>
        <end position="291"/>
    </location>
</feature>
<name>A0A1W2GR11_REIFA</name>
<evidence type="ECO:0000256" key="3">
    <source>
        <dbReference type="PIRSR" id="PIRSR605511-2"/>
    </source>
</evidence>
<dbReference type="InterPro" id="IPR005511">
    <property type="entry name" value="SMP-30"/>
</dbReference>
<dbReference type="STRING" id="692418.SAMN04488029_4037"/>
<feature type="binding site" evidence="3">
    <location>
        <position position="231"/>
    </location>
    <ligand>
        <name>a divalent metal cation</name>
        <dbReference type="ChEBI" id="CHEBI:60240"/>
    </ligand>
</feature>
<proteinExistence type="inferred from homology"/>
<dbReference type="OrthoDB" id="2633250at2"/>
<evidence type="ECO:0000313" key="5">
    <source>
        <dbReference type="EMBL" id="SMD39087.1"/>
    </source>
</evidence>
<protein>
    <submittedName>
        <fullName evidence="5">Sugar lactone lactonase YvrE</fullName>
    </submittedName>
</protein>
<dbReference type="AlphaFoldDB" id="A0A1W2GR11"/>
<sequence length="330" mass="36244">MKVLNVLSMVGLGCALLACQAKSESADSTIPVESIQEWDATLYVEMQNQLGEGAIWNHETSEFWHIDIEGRQFFITNIQTQKQNTFDVDHRIGTIVPNDLGQAVVALQSGIFTYDFESNTQVLISNPLDTISNIRFNDGKCDPAGRLWVGSMGLDQKSNRASLYSLDQGLAKVQLDSITISNGIVWSKDQKTMYYIDTPDENVKAFDYDTTTGNISNGRVVIEIGGIGFPDGMAIDSEGMLWIALWNGNAVGRWNPRTGEMIGKVNVPAHNITSCAFVGEDLDSLIITSARVDMSEEELVKYPLAGSLFVVVPGIRGVKSTFYQTAPITQ</sequence>
<feature type="binding site" evidence="3">
    <location>
        <position position="155"/>
    </location>
    <ligand>
        <name>substrate</name>
    </ligand>
</feature>
<evidence type="ECO:0000256" key="2">
    <source>
        <dbReference type="PIRSR" id="PIRSR605511-1"/>
    </source>
</evidence>
<comment type="cofactor">
    <cofactor evidence="3">
        <name>Zn(2+)</name>
        <dbReference type="ChEBI" id="CHEBI:29105"/>
    </cofactor>
    <text evidence="3">Binds 1 divalent metal cation per subunit.</text>
</comment>
<keyword evidence="3" id="KW-0862">Zinc</keyword>
<dbReference type="GO" id="GO:0005509">
    <property type="term" value="F:calcium ion binding"/>
    <property type="evidence" value="ECO:0007669"/>
    <property type="project" value="TreeGrafter"/>
</dbReference>
<keyword evidence="3" id="KW-0479">Metal-binding</keyword>